<dbReference type="EMBL" id="VAUV01000007">
    <property type="protein sequence ID" value="TLD70641.1"/>
    <property type="molecule type" value="Genomic_DNA"/>
</dbReference>
<keyword evidence="2" id="KW-1185">Reference proteome</keyword>
<evidence type="ECO:0008006" key="3">
    <source>
        <dbReference type="Google" id="ProtNLM"/>
    </source>
</evidence>
<gene>
    <name evidence="1" type="ORF">FEM03_09995</name>
</gene>
<name>A0A5R8KEF0_9BACT</name>
<organism evidence="1 2">
    <name type="scientific">Phragmitibacter flavus</name>
    <dbReference type="NCBI Taxonomy" id="2576071"/>
    <lineage>
        <taxon>Bacteria</taxon>
        <taxon>Pseudomonadati</taxon>
        <taxon>Verrucomicrobiota</taxon>
        <taxon>Verrucomicrobiia</taxon>
        <taxon>Verrucomicrobiales</taxon>
        <taxon>Verrucomicrobiaceae</taxon>
        <taxon>Phragmitibacter</taxon>
    </lineage>
</organism>
<evidence type="ECO:0000313" key="1">
    <source>
        <dbReference type="EMBL" id="TLD70641.1"/>
    </source>
</evidence>
<reference evidence="1 2" key="1">
    <citation type="submission" date="2019-05" db="EMBL/GenBank/DDBJ databases">
        <title>Verrucobacter flavum gen. nov., sp. nov. a new member of the family Verrucomicrobiaceae.</title>
        <authorList>
            <person name="Szuroczki S."/>
            <person name="Abbaszade G."/>
            <person name="Szabo A."/>
            <person name="Felfoldi T."/>
            <person name="Schumann P."/>
            <person name="Boka K."/>
            <person name="Keki Z."/>
            <person name="Toumi M."/>
            <person name="Toth E."/>
        </authorList>
    </citation>
    <scope>NUCLEOTIDE SEQUENCE [LARGE SCALE GENOMIC DNA]</scope>
    <source>
        <strain evidence="1 2">MG-N-17</strain>
    </source>
</reference>
<protein>
    <recommendedName>
        <fullName evidence="3">DUF4375 domain-containing protein</fullName>
    </recommendedName>
</protein>
<proteinExistence type="predicted"/>
<dbReference type="RefSeq" id="WP_138086114.1">
    <property type="nucleotide sequence ID" value="NZ_VAUV01000007.1"/>
</dbReference>
<sequence length="169" mass="19001">MMTAETPEKLFSRITDRMSLYDAGTFILGLDDGDLSEAQRDFKRCYDLWLGLGNGFSDVCNGTYLSSLPRGVAAFERLGVATIAIPGRLVLAQFESRNLPTTEEEISDFILDDADLERLRRAIEKIDAEFIDQIWNDGDNIEQSLITLASRRTQQTTTEQGVRLKGFQP</sequence>
<accession>A0A5R8KEF0</accession>
<evidence type="ECO:0000313" key="2">
    <source>
        <dbReference type="Proteomes" id="UP000306196"/>
    </source>
</evidence>
<comment type="caution">
    <text evidence="1">The sequence shown here is derived from an EMBL/GenBank/DDBJ whole genome shotgun (WGS) entry which is preliminary data.</text>
</comment>
<dbReference type="Proteomes" id="UP000306196">
    <property type="component" value="Unassembled WGS sequence"/>
</dbReference>
<dbReference type="AlphaFoldDB" id="A0A5R8KEF0"/>